<dbReference type="GO" id="GO:0006508">
    <property type="term" value="P:proteolysis"/>
    <property type="evidence" value="ECO:0007669"/>
    <property type="project" value="UniProtKB-KW"/>
</dbReference>
<evidence type="ECO:0000259" key="6">
    <source>
        <dbReference type="PROSITE" id="PS51786"/>
    </source>
</evidence>
<dbReference type="InterPro" id="IPR002078">
    <property type="entry name" value="Sigma_54_int"/>
</dbReference>
<dbReference type="InterPro" id="IPR014252">
    <property type="entry name" value="Spore_LonC"/>
</dbReference>
<feature type="active site" evidence="4">
    <location>
        <position position="517"/>
    </location>
</feature>
<comment type="caution">
    <text evidence="7">The sequence shown here is derived from an EMBL/GenBank/DDBJ whole genome shotgun (WGS) entry which is preliminary data.</text>
</comment>
<accession>A0ABT1NM09</accession>
<dbReference type="InterPro" id="IPR027065">
    <property type="entry name" value="Lon_Prtase"/>
</dbReference>
<keyword evidence="1 4" id="KW-0645">Protease</keyword>
<dbReference type="InterPro" id="IPR025943">
    <property type="entry name" value="Sigma_54_int_dom_ATP-bd_2"/>
</dbReference>
<dbReference type="RefSeq" id="WP_255229205.1">
    <property type="nucleotide sequence ID" value="NZ_JAJEKE010000027.1"/>
</dbReference>
<dbReference type="InterPro" id="IPR008269">
    <property type="entry name" value="Lon_proteolytic"/>
</dbReference>
<dbReference type="EC" id="3.4.21.53" evidence="4"/>
<comment type="catalytic activity">
    <reaction evidence="4">
        <text>Hydrolysis of proteins in presence of ATP.</text>
        <dbReference type="EC" id="3.4.21.53"/>
    </reaction>
</comment>
<evidence type="ECO:0000256" key="3">
    <source>
        <dbReference type="ARBA" id="ARBA00022825"/>
    </source>
</evidence>
<dbReference type="InterPro" id="IPR003593">
    <property type="entry name" value="AAA+_ATPase"/>
</dbReference>
<comment type="similarity">
    <text evidence="4">Belongs to the peptidase S16 family.</text>
</comment>
<dbReference type="SMART" id="SM00382">
    <property type="entry name" value="AAA"/>
    <property type="match status" value="1"/>
</dbReference>
<dbReference type="PROSITE" id="PS50045">
    <property type="entry name" value="SIGMA54_INTERACT_4"/>
    <property type="match status" value="1"/>
</dbReference>
<dbReference type="PROSITE" id="PS00676">
    <property type="entry name" value="SIGMA54_INTERACT_2"/>
    <property type="match status" value="1"/>
</dbReference>
<gene>
    <name evidence="7" type="primary">lonC</name>
    <name evidence="7" type="ORF">LJD61_19210</name>
</gene>
<dbReference type="InterPro" id="IPR008268">
    <property type="entry name" value="Peptidase_S16_AS"/>
</dbReference>
<dbReference type="Pfam" id="PF05362">
    <property type="entry name" value="Lon_C"/>
    <property type="match status" value="1"/>
</dbReference>
<feature type="domain" description="Lon proteolytic" evidence="6">
    <location>
        <begin position="434"/>
        <end position="606"/>
    </location>
</feature>
<evidence type="ECO:0000259" key="5">
    <source>
        <dbReference type="PROSITE" id="PS50045"/>
    </source>
</evidence>
<dbReference type="Gene3D" id="3.40.50.300">
    <property type="entry name" value="P-loop containing nucleotide triphosphate hydrolases"/>
    <property type="match status" value="1"/>
</dbReference>
<dbReference type="Gene3D" id="3.30.230.10">
    <property type="match status" value="1"/>
</dbReference>
<evidence type="ECO:0000256" key="2">
    <source>
        <dbReference type="ARBA" id="ARBA00022801"/>
    </source>
</evidence>
<keyword evidence="8" id="KW-1185">Reference proteome</keyword>
<feature type="active site" evidence="4">
    <location>
        <position position="560"/>
    </location>
</feature>
<dbReference type="SUPFAM" id="SSF54211">
    <property type="entry name" value="Ribosomal protein S5 domain 2-like"/>
    <property type="match status" value="1"/>
</dbReference>
<dbReference type="Pfam" id="PF00158">
    <property type="entry name" value="Sigma54_activat"/>
    <property type="match status" value="1"/>
</dbReference>
<evidence type="ECO:0000313" key="8">
    <source>
        <dbReference type="Proteomes" id="UP001651880"/>
    </source>
</evidence>
<dbReference type="Proteomes" id="UP001651880">
    <property type="component" value="Unassembled WGS sequence"/>
</dbReference>
<feature type="domain" description="Sigma-54 factor interaction" evidence="5">
    <location>
        <begin position="161"/>
        <end position="316"/>
    </location>
</feature>
<name>A0ABT1NM09_9FIRM</name>
<dbReference type="PROSITE" id="PS51786">
    <property type="entry name" value="LON_PROTEOLYTIC"/>
    <property type="match status" value="1"/>
</dbReference>
<dbReference type="SUPFAM" id="SSF52540">
    <property type="entry name" value="P-loop containing nucleoside triphosphate hydrolases"/>
    <property type="match status" value="1"/>
</dbReference>
<dbReference type="CDD" id="cd00009">
    <property type="entry name" value="AAA"/>
    <property type="match status" value="1"/>
</dbReference>
<proteinExistence type="inferred from homology"/>
<keyword evidence="2 4" id="KW-0378">Hydrolase</keyword>
<evidence type="ECO:0000256" key="1">
    <source>
        <dbReference type="ARBA" id="ARBA00022670"/>
    </source>
</evidence>
<evidence type="ECO:0000256" key="4">
    <source>
        <dbReference type="PROSITE-ProRule" id="PRU01122"/>
    </source>
</evidence>
<dbReference type="GO" id="GO:0008233">
    <property type="term" value="F:peptidase activity"/>
    <property type="evidence" value="ECO:0007669"/>
    <property type="project" value="UniProtKB-KW"/>
</dbReference>
<dbReference type="PANTHER" id="PTHR10046">
    <property type="entry name" value="ATP DEPENDENT LON PROTEASE FAMILY MEMBER"/>
    <property type="match status" value="1"/>
</dbReference>
<dbReference type="InterPro" id="IPR027417">
    <property type="entry name" value="P-loop_NTPase"/>
</dbReference>
<organism evidence="7 8">
    <name type="scientific">Lutispora saccharofermentans</name>
    <dbReference type="NCBI Taxonomy" id="3024236"/>
    <lineage>
        <taxon>Bacteria</taxon>
        <taxon>Bacillati</taxon>
        <taxon>Bacillota</taxon>
        <taxon>Clostridia</taxon>
        <taxon>Lutisporales</taxon>
        <taxon>Lutisporaceae</taxon>
        <taxon>Lutispora</taxon>
    </lineage>
</organism>
<dbReference type="InterPro" id="IPR020568">
    <property type="entry name" value="Ribosomal_Su5_D2-typ_SF"/>
</dbReference>
<dbReference type="PRINTS" id="PR00830">
    <property type="entry name" value="ENDOLAPTASE"/>
</dbReference>
<keyword evidence="3 4" id="KW-0720">Serine protease</keyword>
<dbReference type="EMBL" id="JAJEKE010000027">
    <property type="protein sequence ID" value="MCQ1531649.1"/>
    <property type="molecule type" value="Genomic_DNA"/>
</dbReference>
<dbReference type="InterPro" id="IPR014721">
    <property type="entry name" value="Ribsml_uS5_D2-typ_fold_subgr"/>
</dbReference>
<sequence>MGSSIVCSNDELLDVLIDYSRKIYGDSKCVGLDDLKDPKAKAQRLWDILNPNEEISAAKDQDDLDQLLMKLKDKLSDRAARVYTEKLINQQILHKMEENEKEYLNQIKLQVIKKHSDNENASTLKRYAELEKKKRVFLTKQISDILRPQEEDEIIGQSKGVKALISKIASPYPQHVIIYGPPGVGKTSAARIALKAAKERRYSPFRKDAPFIEVNGTTLRWDPREAVNPLLGSVHDPIYQGARKDLSDIGVPEPKPGLVTDAHGGILFIDEIGELDLMLQNKLLKVLEDKKVSFDSSYYDESSDDMPKYIHMLFKEGAPADFILIGATTRRPEEVNPALRSRCAEIFFNPLSPSDIESILESGAKRLGISIDKEAKKLIGKYTYDARKAVNVLLDCYSSHLFEKPDERVVIDYGRAYEALGSLIRDEYAKANDGSEVGKIYGAGVSGYLGSIIEFEALSFKREDEMGSVRFNETAGSMIRDSLFNALAVLKNNMNINPDKYDIHVNCIGGGKVDGPSAGAAITCLLYSSMAGVPLRGDCCVTGEISIGGSIKAVGGIREKISAAIRAGFKNMVIPFENKSDAYDIEGINIIYAGNIKEVVEFLTRC</sequence>
<evidence type="ECO:0000313" key="7">
    <source>
        <dbReference type="EMBL" id="MCQ1531649.1"/>
    </source>
</evidence>
<reference evidence="7 8" key="1">
    <citation type="submission" date="2021-10" db="EMBL/GenBank/DDBJ databases">
        <title>Lutispora strain m25 sp. nov., a thermophilic, non-spore-forming bacterium isolated from a lab-scale methanogenic bioreactor digesting anaerobic sludge.</title>
        <authorList>
            <person name="El Houari A."/>
            <person name="Mcdonald J."/>
        </authorList>
    </citation>
    <scope>NUCLEOTIDE SEQUENCE [LARGE SCALE GENOMIC DNA]</scope>
    <source>
        <strain evidence="8">m25</strain>
    </source>
</reference>
<dbReference type="NCBIfam" id="TIGR02903">
    <property type="entry name" value="spore_lon_C"/>
    <property type="match status" value="1"/>
</dbReference>
<dbReference type="PROSITE" id="PS01046">
    <property type="entry name" value="LON_SER"/>
    <property type="match status" value="1"/>
</dbReference>
<protein>
    <recommendedName>
        <fullName evidence="4">endopeptidase La</fullName>
        <ecNumber evidence="4">3.4.21.53</ecNumber>
    </recommendedName>
</protein>